<organism evidence="2 3">
    <name type="scientific">Phaeomoniella chlamydospora</name>
    <name type="common">Phaeoacremonium chlamydosporum</name>
    <dbReference type="NCBI Taxonomy" id="158046"/>
    <lineage>
        <taxon>Eukaryota</taxon>
        <taxon>Fungi</taxon>
        <taxon>Dikarya</taxon>
        <taxon>Ascomycota</taxon>
        <taxon>Pezizomycotina</taxon>
        <taxon>Eurotiomycetes</taxon>
        <taxon>Chaetothyriomycetidae</taxon>
        <taxon>Phaeomoniellales</taxon>
        <taxon>Phaeomoniellaceae</taxon>
        <taxon>Phaeomoniella</taxon>
    </lineage>
</organism>
<comment type="caution">
    <text evidence="2">The sequence shown here is derived from an EMBL/GenBank/DDBJ whole genome shotgun (WGS) entry which is preliminary data.</text>
</comment>
<evidence type="ECO:0000313" key="3">
    <source>
        <dbReference type="Proteomes" id="UP000053317"/>
    </source>
</evidence>
<dbReference type="Pfam" id="PF01522">
    <property type="entry name" value="Polysacc_deac_1"/>
    <property type="match status" value="1"/>
</dbReference>
<dbReference type="GO" id="GO:0016810">
    <property type="term" value="F:hydrolase activity, acting on carbon-nitrogen (but not peptide) bonds"/>
    <property type="evidence" value="ECO:0007669"/>
    <property type="project" value="InterPro"/>
</dbReference>
<dbReference type="InterPro" id="IPR011330">
    <property type="entry name" value="Glyco_hydro/deAcase_b/a-brl"/>
</dbReference>
<keyword evidence="3" id="KW-1185">Reference proteome</keyword>
<dbReference type="GO" id="GO:0005975">
    <property type="term" value="P:carbohydrate metabolic process"/>
    <property type="evidence" value="ECO:0007669"/>
    <property type="project" value="InterPro"/>
</dbReference>
<feature type="domain" description="NodB homology" evidence="1">
    <location>
        <begin position="34"/>
        <end position="324"/>
    </location>
</feature>
<accession>A0A0G2EGP4</accession>
<sequence length="324" mass="36717">MPSSASAKTKWPSSARAAICLTLDNMGEAADLNRNLWPSDQPIGSHYSVTAVLPQILSLLDKYQIPATYFTETWNVDIYPSTLRELVRRGHEVAWHAFQHEAWAKLGEKEEEGNFERSFEGIGKLAKGDEEPQVPKYRGFRPPGGIINQGRTLELCKRYGLRYLSPAAHDAGYVVVVVGGDDDDEENQETVAEKSTTDNIIVILPFKWSTVDAYYYMTTFGGLRKIKHEPNPSDPLPPTELKKRYIAEIDATIEKGGFLAPLFHPFLSNEKDRLEVVEEVLKYLSEKRDRGEVWLAKCEEVDEWIRGHREGFGGDVGWDLSSWR</sequence>
<dbReference type="SUPFAM" id="SSF88713">
    <property type="entry name" value="Glycoside hydrolase/deacetylase"/>
    <property type="match status" value="1"/>
</dbReference>
<dbReference type="AlphaFoldDB" id="A0A0G2EGP4"/>
<dbReference type="InterPro" id="IPR002509">
    <property type="entry name" value="NODB_dom"/>
</dbReference>
<dbReference type="PANTHER" id="PTHR47561:SF1">
    <property type="entry name" value="POLYSACCHARIDE DEACETYLASE FAMILY PROTEIN (AFU_ORTHOLOGUE AFUA_6G05030)"/>
    <property type="match status" value="1"/>
</dbReference>
<evidence type="ECO:0000313" key="2">
    <source>
        <dbReference type="EMBL" id="KKY21604.1"/>
    </source>
</evidence>
<gene>
    <name evidence="2" type="ORF">UCRPC4_g03555</name>
</gene>
<name>A0A0G2EGP4_PHACM</name>
<protein>
    <submittedName>
        <fullName evidence="2">Putative carbohydrate esterase family 4 protein</fullName>
    </submittedName>
</protein>
<dbReference type="PANTHER" id="PTHR47561">
    <property type="entry name" value="POLYSACCHARIDE DEACETYLASE FAMILY PROTEIN (AFU_ORTHOLOGUE AFUA_6G05030)"/>
    <property type="match status" value="1"/>
</dbReference>
<proteinExistence type="predicted"/>
<reference evidence="2 3" key="1">
    <citation type="submission" date="2015-05" db="EMBL/GenBank/DDBJ databases">
        <title>Distinctive expansion of gene families associated with plant cell wall degradation and secondary metabolism in the genomes of grapevine trunk pathogens.</title>
        <authorList>
            <person name="Lawrence D.P."/>
            <person name="Travadon R."/>
            <person name="Rolshausen P.E."/>
            <person name="Baumgartner K."/>
        </authorList>
    </citation>
    <scope>NUCLEOTIDE SEQUENCE [LARGE SCALE GENOMIC DNA]</scope>
    <source>
        <strain evidence="2">UCRPC4</strain>
    </source>
</reference>
<dbReference type="EMBL" id="LCWF01000083">
    <property type="protein sequence ID" value="KKY21604.1"/>
    <property type="molecule type" value="Genomic_DNA"/>
</dbReference>
<evidence type="ECO:0000259" key="1">
    <source>
        <dbReference type="PROSITE" id="PS51677"/>
    </source>
</evidence>
<dbReference type="PROSITE" id="PS51677">
    <property type="entry name" value="NODB"/>
    <property type="match status" value="1"/>
</dbReference>
<dbReference type="Proteomes" id="UP000053317">
    <property type="component" value="Unassembled WGS sequence"/>
</dbReference>
<dbReference type="Gene3D" id="3.20.20.370">
    <property type="entry name" value="Glycoside hydrolase/deacetylase"/>
    <property type="match status" value="1"/>
</dbReference>
<reference evidence="2 3" key="2">
    <citation type="submission" date="2015-05" db="EMBL/GenBank/DDBJ databases">
        <authorList>
            <person name="Morales-Cruz A."/>
            <person name="Amrine K.C."/>
            <person name="Cantu D."/>
        </authorList>
    </citation>
    <scope>NUCLEOTIDE SEQUENCE [LARGE SCALE GENOMIC DNA]</scope>
    <source>
        <strain evidence="2">UCRPC4</strain>
    </source>
</reference>
<dbReference type="OrthoDB" id="3162524at2759"/>